<protein>
    <submittedName>
        <fullName evidence="2">Uncharacterized protein</fullName>
    </submittedName>
</protein>
<dbReference type="EMBL" id="CP106753">
    <property type="protein sequence ID" value="UXY16951.1"/>
    <property type="molecule type" value="Genomic_DNA"/>
</dbReference>
<dbReference type="RefSeq" id="WP_263126374.1">
    <property type="nucleotide sequence ID" value="NZ_CP106753.1"/>
</dbReference>
<name>A0ABY6DRG1_9NEIS</name>
<evidence type="ECO:0000313" key="2">
    <source>
        <dbReference type="EMBL" id="UXY16951.1"/>
    </source>
</evidence>
<sequence length="399" mass="44938">MGKPLTRAATTPVDKVEPEQVIVAYAKLAQYQINIRSFHPNQQFEQGGFRFHGDNRGFSLGESYGEQEGESSSNNVTSRVWSRYSIDLGWDKPGDKARDLSANLTADSNMSKPGPGRFWGLFGHEEKYDDPKKKPRAKLEVISVTTPHSGQKHLKTRSWYGGENHAFRGSSTVNDKTGWTFVPTLDAWLELDIRVERVALYMDITVQVRGDGFPNCEAFIQDAAGKKLFLGTHVRIGVPATHLAGDSQRLMWLKSFRVEIDVEGNFGERLWVFNTLVGGPPKERDKYPTTSIMEICRRDWPADTVVASSLPGVPFLWNCGLKRLEALSQAPTTPMESLHVSALDSDVTELCGLINSSIWRRPPFERTTLSSWNHRHQHGDPNQGRPPDDYDVALEKWKQ</sequence>
<gene>
    <name evidence="2" type="ORF">N8I74_08055</name>
</gene>
<proteinExistence type="predicted"/>
<organism evidence="2 3">
    <name type="scientific">Chitiniphilus purpureus</name>
    <dbReference type="NCBI Taxonomy" id="2981137"/>
    <lineage>
        <taxon>Bacteria</taxon>
        <taxon>Pseudomonadati</taxon>
        <taxon>Pseudomonadota</taxon>
        <taxon>Betaproteobacteria</taxon>
        <taxon>Neisseriales</taxon>
        <taxon>Chitinibacteraceae</taxon>
        <taxon>Chitiniphilus</taxon>
    </lineage>
</organism>
<reference evidence="2" key="1">
    <citation type="submission" date="2022-10" db="EMBL/GenBank/DDBJ databases">
        <title>Chitiniphilus purpureus sp. nov., a novel chitin-degrading bacterium isolated from crawfish pond sediment.</title>
        <authorList>
            <person name="Li K."/>
        </authorList>
    </citation>
    <scope>NUCLEOTIDE SEQUENCE</scope>
    <source>
        <strain evidence="2">CD1</strain>
    </source>
</reference>
<evidence type="ECO:0000313" key="3">
    <source>
        <dbReference type="Proteomes" id="UP001061302"/>
    </source>
</evidence>
<accession>A0ABY6DRG1</accession>
<evidence type="ECO:0000256" key="1">
    <source>
        <dbReference type="SAM" id="MobiDB-lite"/>
    </source>
</evidence>
<feature type="region of interest" description="Disordered" evidence="1">
    <location>
        <begin position="370"/>
        <end position="399"/>
    </location>
</feature>
<dbReference type="Proteomes" id="UP001061302">
    <property type="component" value="Chromosome"/>
</dbReference>
<keyword evidence="3" id="KW-1185">Reference proteome</keyword>